<evidence type="ECO:0000313" key="3">
    <source>
        <dbReference type="EMBL" id="RKP05772.1"/>
    </source>
</evidence>
<feature type="domain" description="UBA" evidence="2">
    <location>
        <begin position="7"/>
        <end position="39"/>
    </location>
</feature>
<dbReference type="InterPro" id="IPR009060">
    <property type="entry name" value="UBA-like_sf"/>
</dbReference>
<dbReference type="GO" id="GO:0005737">
    <property type="term" value="C:cytoplasm"/>
    <property type="evidence" value="ECO:0007669"/>
    <property type="project" value="TreeGrafter"/>
</dbReference>
<dbReference type="Proteomes" id="UP000271241">
    <property type="component" value="Unassembled WGS sequence"/>
</dbReference>
<dbReference type="Gene3D" id="1.10.8.10">
    <property type="entry name" value="DNA helicase RuvA subunit, C-terminal domain"/>
    <property type="match status" value="1"/>
</dbReference>
<dbReference type="PANTHER" id="PTHR46340">
    <property type="entry name" value="UBX DOMAIN-CONTAINING PROTEIN 1"/>
    <property type="match status" value="1"/>
</dbReference>
<keyword evidence="4" id="KW-1185">Reference proteome</keyword>
<organism evidence="3 4">
    <name type="scientific">Thamnocephalis sphaerospora</name>
    <dbReference type="NCBI Taxonomy" id="78915"/>
    <lineage>
        <taxon>Eukaryota</taxon>
        <taxon>Fungi</taxon>
        <taxon>Fungi incertae sedis</taxon>
        <taxon>Zoopagomycota</taxon>
        <taxon>Zoopagomycotina</taxon>
        <taxon>Zoopagomycetes</taxon>
        <taxon>Zoopagales</taxon>
        <taxon>Sigmoideomycetaceae</taxon>
        <taxon>Thamnocephalis</taxon>
    </lineage>
</organism>
<dbReference type="SUPFAM" id="SSF46934">
    <property type="entry name" value="UBA-like"/>
    <property type="match status" value="1"/>
</dbReference>
<dbReference type="AlphaFoldDB" id="A0A4P9XJ60"/>
<name>A0A4P9XJ60_9FUNG</name>
<dbReference type="GO" id="GO:0036435">
    <property type="term" value="F:K48-linked polyubiquitin modification-dependent protein binding"/>
    <property type="evidence" value="ECO:0007669"/>
    <property type="project" value="TreeGrafter"/>
</dbReference>
<dbReference type="EMBL" id="KZ993035">
    <property type="protein sequence ID" value="RKP05772.1"/>
    <property type="molecule type" value="Genomic_DNA"/>
</dbReference>
<evidence type="ECO:0000259" key="2">
    <source>
        <dbReference type="PROSITE" id="PS50030"/>
    </source>
</evidence>
<accession>A0A4P9XJ60</accession>
<reference evidence="4" key="1">
    <citation type="journal article" date="2018" name="Nat. Microbiol.">
        <title>Leveraging single-cell genomics to expand the fungal tree of life.</title>
        <authorList>
            <person name="Ahrendt S.R."/>
            <person name="Quandt C.A."/>
            <person name="Ciobanu D."/>
            <person name="Clum A."/>
            <person name="Salamov A."/>
            <person name="Andreopoulos B."/>
            <person name="Cheng J.F."/>
            <person name="Woyke T."/>
            <person name="Pelin A."/>
            <person name="Henrissat B."/>
            <person name="Reynolds N.K."/>
            <person name="Benny G.L."/>
            <person name="Smith M.E."/>
            <person name="James T.Y."/>
            <person name="Grigoriev I.V."/>
        </authorList>
    </citation>
    <scope>NUCLEOTIDE SEQUENCE [LARGE SCALE GENOMIC DNA]</scope>
    <source>
        <strain evidence="4">RSA 1356</strain>
    </source>
</reference>
<feature type="non-terminal residue" evidence="3">
    <location>
        <position position="89"/>
    </location>
</feature>
<dbReference type="GO" id="GO:0005634">
    <property type="term" value="C:nucleus"/>
    <property type="evidence" value="ECO:0007669"/>
    <property type="project" value="TreeGrafter"/>
</dbReference>
<dbReference type="OrthoDB" id="10254930at2759"/>
<evidence type="ECO:0000313" key="4">
    <source>
        <dbReference type="Proteomes" id="UP000271241"/>
    </source>
</evidence>
<dbReference type="PANTHER" id="PTHR46340:SF1">
    <property type="entry name" value="UBX DOMAIN-CONTAINING PROTEIN 1"/>
    <property type="match status" value="1"/>
</dbReference>
<dbReference type="Pfam" id="PF22562">
    <property type="entry name" value="UBA_7"/>
    <property type="match status" value="1"/>
</dbReference>
<dbReference type="GO" id="GO:0031397">
    <property type="term" value="P:negative regulation of protein ubiquitination"/>
    <property type="evidence" value="ECO:0007669"/>
    <property type="project" value="TreeGrafter"/>
</dbReference>
<sequence length="89" mass="9557">MSDRDVLLDMGFTPTRVDLALRASGNSGLQSALDWLEAHADDPSVEEQAGKEAKDGEAETAEDAGELKEGEEGTAQSLLCTDCGRRFRD</sequence>
<dbReference type="STRING" id="78915.A0A4P9XJ60"/>
<dbReference type="InterPro" id="IPR015940">
    <property type="entry name" value="UBA"/>
</dbReference>
<dbReference type="PROSITE" id="PS50030">
    <property type="entry name" value="UBA"/>
    <property type="match status" value="1"/>
</dbReference>
<protein>
    <recommendedName>
        <fullName evidence="2">UBA domain-containing protein</fullName>
    </recommendedName>
</protein>
<feature type="region of interest" description="Disordered" evidence="1">
    <location>
        <begin position="39"/>
        <end position="75"/>
    </location>
</feature>
<feature type="compositionally biased region" description="Basic and acidic residues" evidence="1">
    <location>
        <begin position="39"/>
        <end position="57"/>
    </location>
</feature>
<dbReference type="GO" id="GO:0032435">
    <property type="term" value="P:negative regulation of proteasomal ubiquitin-dependent protein catabolic process"/>
    <property type="evidence" value="ECO:0007669"/>
    <property type="project" value="TreeGrafter"/>
</dbReference>
<gene>
    <name evidence="3" type="ORF">THASP1DRAFT_32390</name>
</gene>
<proteinExistence type="predicted"/>
<evidence type="ECO:0000256" key="1">
    <source>
        <dbReference type="SAM" id="MobiDB-lite"/>
    </source>
</evidence>
<dbReference type="GO" id="GO:1903094">
    <property type="term" value="P:negative regulation of protein K48-linked deubiquitination"/>
    <property type="evidence" value="ECO:0007669"/>
    <property type="project" value="TreeGrafter"/>
</dbReference>